<evidence type="ECO:0000313" key="3">
    <source>
        <dbReference type="Proteomes" id="UP000292580"/>
    </source>
</evidence>
<evidence type="ECO:0008006" key="4">
    <source>
        <dbReference type="Google" id="ProtNLM"/>
    </source>
</evidence>
<dbReference type="InterPro" id="IPR009577">
    <property type="entry name" value="Sm_multidrug_ex"/>
</dbReference>
<sequence length="237" mass="25214">MDDAGAAEGEGAVPVRPPLSRFARLGIPLLLYPLYAALVFLLVPADALFYIGLMLAYIVPPVGRETLIPLAAALGYPWWITAASFAYIDITGCLLVALNFDLLLRLPYLGPWLERFCSGGHALFRRHEWIRGLSYAGLFLFVLFPFEGSGGVGGTVAGRLLGLGRRGVVLCVAVGAITGSALYSFGAGALFSQFSGDIVQTVGLLLCVLAGALVLLILRRLRRGDALSPAGTMDEEE</sequence>
<keyword evidence="1" id="KW-1133">Transmembrane helix</keyword>
<dbReference type="Proteomes" id="UP000292580">
    <property type="component" value="Unassembled WGS sequence"/>
</dbReference>
<keyword evidence="1" id="KW-0472">Membrane</keyword>
<feature type="transmembrane region" description="Helical" evidence="1">
    <location>
        <begin position="198"/>
        <end position="218"/>
    </location>
</feature>
<gene>
    <name evidence="2" type="ORF">CUJ86_02500</name>
</gene>
<dbReference type="RefSeq" id="WP_130645973.1">
    <property type="nucleotide sequence ID" value="NZ_PGCL01000001.1"/>
</dbReference>
<protein>
    <recommendedName>
        <fullName evidence="4">Small multi-drug export protein</fullName>
    </recommendedName>
</protein>
<name>A0A483CZ75_9EURY</name>
<dbReference type="Pfam" id="PF06695">
    <property type="entry name" value="Sm_multidrug_ex"/>
    <property type="match status" value="1"/>
</dbReference>
<reference evidence="2 3" key="1">
    <citation type="submission" date="2017-11" db="EMBL/GenBank/DDBJ databases">
        <title>Isolation and Characterization of Methanofollis Species from Methane Seep Offshore SW Taiwan.</title>
        <authorList>
            <person name="Teng N.-H."/>
            <person name="Lai M.-C."/>
            <person name="Chen S.-C."/>
        </authorList>
    </citation>
    <scope>NUCLEOTIDE SEQUENCE [LARGE SCALE GENOMIC DNA]</scope>
    <source>
        <strain evidence="2 3">FWC-SCC2</strain>
    </source>
</reference>
<keyword evidence="3" id="KW-1185">Reference proteome</keyword>
<keyword evidence="1" id="KW-0812">Transmembrane</keyword>
<accession>A0A483CZ75</accession>
<dbReference type="AlphaFoldDB" id="A0A483CZ75"/>
<evidence type="ECO:0000256" key="1">
    <source>
        <dbReference type="SAM" id="Phobius"/>
    </source>
</evidence>
<evidence type="ECO:0000313" key="2">
    <source>
        <dbReference type="EMBL" id="TAJ45612.1"/>
    </source>
</evidence>
<dbReference type="OrthoDB" id="112451at2157"/>
<proteinExistence type="predicted"/>
<organism evidence="2 3">
    <name type="scientific">Methanofollis fontis</name>
    <dbReference type="NCBI Taxonomy" id="2052832"/>
    <lineage>
        <taxon>Archaea</taxon>
        <taxon>Methanobacteriati</taxon>
        <taxon>Methanobacteriota</taxon>
        <taxon>Stenosarchaea group</taxon>
        <taxon>Methanomicrobia</taxon>
        <taxon>Methanomicrobiales</taxon>
        <taxon>Methanomicrobiaceae</taxon>
        <taxon>Methanofollis</taxon>
    </lineage>
</organism>
<dbReference type="EMBL" id="PGCL01000001">
    <property type="protein sequence ID" value="TAJ45612.1"/>
    <property type="molecule type" value="Genomic_DNA"/>
</dbReference>
<feature type="transmembrane region" description="Helical" evidence="1">
    <location>
        <begin position="168"/>
        <end position="192"/>
    </location>
</feature>
<comment type="caution">
    <text evidence="2">The sequence shown here is derived from an EMBL/GenBank/DDBJ whole genome shotgun (WGS) entry which is preliminary data.</text>
</comment>
<feature type="transmembrane region" description="Helical" evidence="1">
    <location>
        <begin position="29"/>
        <end position="58"/>
    </location>
</feature>